<dbReference type="eggNOG" id="COG2207">
    <property type="taxonomic scope" value="Bacteria"/>
</dbReference>
<dbReference type="GO" id="GO:0043565">
    <property type="term" value="F:sequence-specific DNA binding"/>
    <property type="evidence" value="ECO:0007669"/>
    <property type="project" value="InterPro"/>
</dbReference>
<dbReference type="OrthoDB" id="62429at2"/>
<dbReference type="InterPro" id="IPR009057">
    <property type="entry name" value="Homeodomain-like_sf"/>
</dbReference>
<dbReference type="InterPro" id="IPR037923">
    <property type="entry name" value="HTH-like"/>
</dbReference>
<dbReference type="Gene3D" id="1.10.10.60">
    <property type="entry name" value="Homeodomain-like"/>
    <property type="match status" value="2"/>
</dbReference>
<sequence>MEHWLKANYSWSEDSVRYIHTPSKRTQQLFFHIQEIGHFKASKPYYTERENLPSYLMNFTLSGKGRLFYRGKDYELQAGDFFFIDCKEYQYYETLSDEPWEMDWIHFYGGTSTSFYEEFIRTGNNVVKTTGVPEKNAIHFIMQQLLALEKHADARTDFESSLLIHKLTNELIQQKYAIDFTRSEIPPYIIALKEYLDTNVNQVITLNQLEQRYHLNRYQIIKEFTQYIGTSPIDYLINAKLSKAKDLLRYSDLSVQVIAQTVGIENPAYFSRLFKKRIGVSPKYYRLIIV</sequence>
<proteinExistence type="predicted"/>
<dbReference type="RefSeq" id="WP_010782347.1">
    <property type="nucleotide sequence ID" value="NZ_ASWH01000004.1"/>
</dbReference>
<dbReference type="InterPro" id="IPR018062">
    <property type="entry name" value="HTH_AraC-typ_CS"/>
</dbReference>
<dbReference type="PATRIC" id="fig|1158614.3.peg.4020"/>
<dbReference type="SUPFAM" id="SSF51215">
    <property type="entry name" value="Regulatory protein AraC"/>
    <property type="match status" value="1"/>
</dbReference>
<evidence type="ECO:0000256" key="1">
    <source>
        <dbReference type="ARBA" id="ARBA00023015"/>
    </source>
</evidence>
<feature type="domain" description="HTH araC/xylS-type" evidence="4">
    <location>
        <begin position="190"/>
        <end position="288"/>
    </location>
</feature>
<keyword evidence="3" id="KW-0804">Transcription</keyword>
<dbReference type="GO" id="GO:0003700">
    <property type="term" value="F:DNA-binding transcription factor activity"/>
    <property type="evidence" value="ECO:0007669"/>
    <property type="project" value="InterPro"/>
</dbReference>
<evidence type="ECO:0000313" key="6">
    <source>
        <dbReference type="EMBL" id="EOW77574.1"/>
    </source>
</evidence>
<name>R2V5N7_9ENTE</name>
<dbReference type="InterPro" id="IPR020449">
    <property type="entry name" value="Tscrpt_reg_AraC-type_HTH"/>
</dbReference>
<dbReference type="Pfam" id="PF12833">
    <property type="entry name" value="HTH_18"/>
    <property type="match status" value="1"/>
</dbReference>
<dbReference type="PANTHER" id="PTHR43280:SF28">
    <property type="entry name" value="HTH-TYPE TRANSCRIPTIONAL ACTIVATOR RHAS"/>
    <property type="match status" value="1"/>
</dbReference>
<dbReference type="AlphaFoldDB" id="R2V5N7"/>
<keyword evidence="2" id="KW-0238">DNA-binding</keyword>
<reference evidence="6 8" key="2">
    <citation type="submission" date="2013-03" db="EMBL/GenBank/DDBJ databases">
        <title>The Genome Sequence of Enterococcus gilvus ATCC BAA-350 (PacBio/Illumina hybrid assembly).</title>
        <authorList>
            <consortium name="The Broad Institute Genomics Platform"/>
            <consortium name="The Broad Institute Genome Sequencing Center for Infectious Disease"/>
            <person name="Earl A."/>
            <person name="Russ C."/>
            <person name="Gilmore M."/>
            <person name="Surin D."/>
            <person name="Walker B."/>
            <person name="Young S."/>
            <person name="Zeng Q."/>
            <person name="Gargeya S."/>
            <person name="Fitzgerald M."/>
            <person name="Haas B."/>
            <person name="Abouelleil A."/>
            <person name="Allen A.W."/>
            <person name="Alvarado L."/>
            <person name="Arachchi H.M."/>
            <person name="Berlin A.M."/>
            <person name="Chapman S.B."/>
            <person name="Gainer-Dewar J."/>
            <person name="Goldberg J."/>
            <person name="Griggs A."/>
            <person name="Gujja S."/>
            <person name="Hansen M."/>
            <person name="Howarth C."/>
            <person name="Imamovic A."/>
            <person name="Ireland A."/>
            <person name="Larimer J."/>
            <person name="McCowan C."/>
            <person name="Murphy C."/>
            <person name="Pearson M."/>
            <person name="Poon T.W."/>
            <person name="Priest M."/>
            <person name="Roberts A."/>
            <person name="Saif S."/>
            <person name="Shea T."/>
            <person name="Sisk P."/>
            <person name="Sykes S."/>
            <person name="Wortman J."/>
            <person name="Nusbaum C."/>
            <person name="Birren B."/>
        </authorList>
    </citation>
    <scope>NUCLEOTIDE SEQUENCE [LARGE SCALE GENOMIC DNA]</scope>
    <source>
        <strain evidence="6 8">ATCC BAA-350</strain>
    </source>
</reference>
<keyword evidence="1" id="KW-0805">Transcription regulation</keyword>
<protein>
    <recommendedName>
        <fullName evidence="4">HTH araC/xylS-type domain-containing protein</fullName>
    </recommendedName>
</protein>
<gene>
    <name evidence="6" type="ORF">I592_04094</name>
    <name evidence="5" type="ORF">UKC_04029</name>
</gene>
<evidence type="ECO:0000313" key="7">
    <source>
        <dbReference type="Proteomes" id="UP000013750"/>
    </source>
</evidence>
<evidence type="ECO:0000313" key="5">
    <source>
        <dbReference type="EMBL" id="EOI53050.1"/>
    </source>
</evidence>
<evidence type="ECO:0000256" key="3">
    <source>
        <dbReference type="ARBA" id="ARBA00023163"/>
    </source>
</evidence>
<accession>R2V5N7</accession>
<dbReference type="HOGENOM" id="CLU_000445_88_6_9"/>
<dbReference type="SUPFAM" id="SSF46689">
    <property type="entry name" value="Homeodomain-like"/>
    <property type="match status" value="1"/>
</dbReference>
<dbReference type="PRINTS" id="PR00032">
    <property type="entry name" value="HTHARAC"/>
</dbReference>
<dbReference type="InterPro" id="IPR003313">
    <property type="entry name" value="AraC-bd"/>
</dbReference>
<dbReference type="InterPro" id="IPR018060">
    <property type="entry name" value="HTH_AraC"/>
</dbReference>
<dbReference type="SMART" id="SM00342">
    <property type="entry name" value="HTH_ARAC"/>
    <property type="match status" value="1"/>
</dbReference>
<dbReference type="Proteomes" id="UP000013750">
    <property type="component" value="Unassembled WGS sequence"/>
</dbReference>
<dbReference type="Gene3D" id="2.60.120.280">
    <property type="entry name" value="Regulatory protein AraC"/>
    <property type="match status" value="1"/>
</dbReference>
<dbReference type="PANTHER" id="PTHR43280">
    <property type="entry name" value="ARAC-FAMILY TRANSCRIPTIONAL REGULATOR"/>
    <property type="match status" value="1"/>
</dbReference>
<dbReference type="PROSITE" id="PS00041">
    <property type="entry name" value="HTH_ARAC_FAMILY_1"/>
    <property type="match status" value="1"/>
</dbReference>
<dbReference type="Proteomes" id="UP000014160">
    <property type="component" value="Unassembled WGS sequence"/>
</dbReference>
<keyword evidence="8" id="KW-1185">Reference proteome</keyword>
<dbReference type="Pfam" id="PF02311">
    <property type="entry name" value="AraC_binding"/>
    <property type="match status" value="1"/>
</dbReference>
<comment type="caution">
    <text evidence="5">The sequence shown here is derived from an EMBL/GenBank/DDBJ whole genome shotgun (WGS) entry which is preliminary data.</text>
</comment>
<dbReference type="EMBL" id="AJDQ01000018">
    <property type="protein sequence ID" value="EOI53050.1"/>
    <property type="molecule type" value="Genomic_DNA"/>
</dbReference>
<evidence type="ECO:0000256" key="2">
    <source>
        <dbReference type="ARBA" id="ARBA00023125"/>
    </source>
</evidence>
<reference evidence="5 7" key="1">
    <citation type="submission" date="2013-02" db="EMBL/GenBank/DDBJ databases">
        <title>The Genome Sequence of Enterococcus gilvus ATCC BAA-350.</title>
        <authorList>
            <consortium name="The Broad Institute Genome Sequencing Platform"/>
            <consortium name="The Broad Institute Genome Sequencing Center for Infectious Disease"/>
            <person name="Earl A.M."/>
            <person name="Gilmore M.S."/>
            <person name="Lebreton F."/>
            <person name="Walker B."/>
            <person name="Young S.K."/>
            <person name="Zeng Q."/>
            <person name="Gargeya S."/>
            <person name="Fitzgerald M."/>
            <person name="Haas B."/>
            <person name="Abouelleil A."/>
            <person name="Alvarado L."/>
            <person name="Arachchi H.M."/>
            <person name="Berlin A.M."/>
            <person name="Chapman S.B."/>
            <person name="Dewar J."/>
            <person name="Goldberg J."/>
            <person name="Griggs A."/>
            <person name="Gujja S."/>
            <person name="Hansen M."/>
            <person name="Howarth C."/>
            <person name="Imamovic A."/>
            <person name="Larimer J."/>
            <person name="McCowan C."/>
            <person name="Murphy C."/>
            <person name="Neiman D."/>
            <person name="Pearson M."/>
            <person name="Priest M."/>
            <person name="Roberts A."/>
            <person name="Saif S."/>
            <person name="Shea T."/>
            <person name="Sisk P."/>
            <person name="Sykes S."/>
            <person name="Wortman J."/>
            <person name="Nusbaum C."/>
            <person name="Birren B."/>
        </authorList>
    </citation>
    <scope>NUCLEOTIDE SEQUENCE [LARGE SCALE GENOMIC DNA]</scope>
    <source>
        <strain evidence="5 7">ATCC BAA-350</strain>
    </source>
</reference>
<evidence type="ECO:0000313" key="8">
    <source>
        <dbReference type="Proteomes" id="UP000014160"/>
    </source>
</evidence>
<organism evidence="5 7">
    <name type="scientific">Enterococcus gilvus ATCC BAA-350</name>
    <dbReference type="NCBI Taxonomy" id="1158614"/>
    <lineage>
        <taxon>Bacteria</taxon>
        <taxon>Bacillati</taxon>
        <taxon>Bacillota</taxon>
        <taxon>Bacilli</taxon>
        <taxon>Lactobacillales</taxon>
        <taxon>Enterococcaceae</taxon>
        <taxon>Enterococcus</taxon>
    </lineage>
</organism>
<dbReference type="EMBL" id="ASWH01000004">
    <property type="protein sequence ID" value="EOW77574.1"/>
    <property type="molecule type" value="Genomic_DNA"/>
</dbReference>
<dbReference type="PROSITE" id="PS01124">
    <property type="entry name" value="HTH_ARAC_FAMILY_2"/>
    <property type="match status" value="1"/>
</dbReference>
<evidence type="ECO:0000259" key="4">
    <source>
        <dbReference type="PROSITE" id="PS01124"/>
    </source>
</evidence>